<dbReference type="HOGENOM" id="CLU_1129797_0_0_1"/>
<dbReference type="GeneID" id="27421859"/>
<feature type="domain" description="Transcription factor CBF/NF-Y/archaeal histone" evidence="6">
    <location>
        <begin position="65"/>
        <end position="129"/>
    </location>
</feature>
<evidence type="ECO:0000313" key="7">
    <source>
        <dbReference type="EMBL" id="EST04969.1"/>
    </source>
</evidence>
<reference evidence="8" key="1">
    <citation type="journal article" date="2013" name="Genome Announc.">
        <title>Draft genome sequence of Pseudozyma brasiliensis sp. nov. strain GHG001, a high producer of endo-1,4-xylanase isolated from an insect pest of sugarcane.</title>
        <authorList>
            <person name="Oliveira J.V.D.C."/>
            <person name="dos Santos R.A.C."/>
            <person name="Borges T.A."/>
            <person name="Riano-Pachon D.M."/>
            <person name="Goldman G.H."/>
        </authorList>
    </citation>
    <scope>NUCLEOTIDE SEQUENCE [LARGE SCALE GENOMIC DNA]</scope>
    <source>
        <strain evidence="8">GHG001</strain>
    </source>
</reference>
<evidence type="ECO:0000259" key="6">
    <source>
        <dbReference type="Pfam" id="PF00808"/>
    </source>
</evidence>
<dbReference type="GO" id="GO:0046982">
    <property type="term" value="F:protein heterodimerization activity"/>
    <property type="evidence" value="ECO:0007669"/>
    <property type="project" value="InterPro"/>
</dbReference>
<dbReference type="OrthoDB" id="1707486at2759"/>
<feature type="region of interest" description="Disordered" evidence="5">
    <location>
        <begin position="163"/>
        <end position="208"/>
    </location>
</feature>
<dbReference type="AlphaFoldDB" id="V5ESQ3"/>
<feature type="compositionally biased region" description="Acidic residues" evidence="5">
    <location>
        <begin position="169"/>
        <end position="180"/>
    </location>
</feature>
<dbReference type="GO" id="GO:0031507">
    <property type="term" value="P:heterochromatin formation"/>
    <property type="evidence" value="ECO:0007669"/>
    <property type="project" value="TreeGrafter"/>
</dbReference>
<protein>
    <recommendedName>
        <fullName evidence="3">DNA polymerase epsilon subunit D</fullName>
    </recommendedName>
    <alternativeName>
        <fullName evidence="4">DNA polymerase II subunit D</fullName>
    </alternativeName>
</protein>
<dbReference type="Pfam" id="PF00808">
    <property type="entry name" value="CBFD_NFYB_HMF"/>
    <property type="match status" value="1"/>
</dbReference>
<dbReference type="SUPFAM" id="SSF47113">
    <property type="entry name" value="Histone-fold"/>
    <property type="match status" value="1"/>
</dbReference>
<evidence type="ECO:0000256" key="3">
    <source>
        <dbReference type="ARBA" id="ARBA00039775"/>
    </source>
</evidence>
<proteinExistence type="predicted"/>
<name>V5ESQ3_KALBG</name>
<comment type="subcellular location">
    <subcellularLocation>
        <location evidence="1">Nucleus</location>
    </subcellularLocation>
</comment>
<dbReference type="InterPro" id="IPR009072">
    <property type="entry name" value="Histone-fold"/>
</dbReference>
<gene>
    <name evidence="7" type="ORF">PSEUBRA_SCAF7g04478</name>
</gene>
<feature type="compositionally biased region" description="Polar residues" evidence="5">
    <location>
        <begin position="28"/>
        <end position="39"/>
    </location>
</feature>
<evidence type="ECO:0000256" key="1">
    <source>
        <dbReference type="ARBA" id="ARBA00004123"/>
    </source>
</evidence>
<feature type="compositionally biased region" description="Acidic residues" evidence="5">
    <location>
        <begin position="195"/>
        <end position="208"/>
    </location>
</feature>
<accession>V5ESQ3</accession>
<dbReference type="Gene3D" id="1.10.20.10">
    <property type="entry name" value="Histone, subunit A"/>
    <property type="match status" value="1"/>
</dbReference>
<dbReference type="Proteomes" id="UP000019377">
    <property type="component" value="Unassembled WGS sequence"/>
</dbReference>
<keyword evidence="2" id="KW-0539">Nucleus</keyword>
<evidence type="ECO:0000313" key="8">
    <source>
        <dbReference type="Proteomes" id="UP000019377"/>
    </source>
</evidence>
<evidence type="ECO:0000256" key="4">
    <source>
        <dbReference type="ARBA" id="ARBA00042096"/>
    </source>
</evidence>
<dbReference type="STRING" id="1365824.V5ESQ3"/>
<dbReference type="CDD" id="cd22928">
    <property type="entry name" value="HFD_POLE3_DPB4"/>
    <property type="match status" value="1"/>
</dbReference>
<feature type="region of interest" description="Disordered" evidence="5">
    <location>
        <begin position="1"/>
        <end position="45"/>
    </location>
</feature>
<dbReference type="GO" id="GO:0008623">
    <property type="term" value="C:CHRAC"/>
    <property type="evidence" value="ECO:0007669"/>
    <property type="project" value="TreeGrafter"/>
</dbReference>
<evidence type="ECO:0000256" key="2">
    <source>
        <dbReference type="ARBA" id="ARBA00023242"/>
    </source>
</evidence>
<dbReference type="PANTHER" id="PTHR46172:SF1">
    <property type="entry name" value="DNA POLYMERASE EPSILON SUBUNIT 3"/>
    <property type="match status" value="1"/>
</dbReference>
<dbReference type="GO" id="GO:0006974">
    <property type="term" value="P:DNA damage response"/>
    <property type="evidence" value="ECO:0007669"/>
    <property type="project" value="TreeGrafter"/>
</dbReference>
<dbReference type="RefSeq" id="XP_016289958.1">
    <property type="nucleotide sequence ID" value="XM_016439150.1"/>
</dbReference>
<organism evidence="7 8">
    <name type="scientific">Kalmanozyma brasiliensis (strain GHG001)</name>
    <name type="common">Yeast</name>
    <name type="synonym">Pseudozyma brasiliensis</name>
    <dbReference type="NCBI Taxonomy" id="1365824"/>
    <lineage>
        <taxon>Eukaryota</taxon>
        <taxon>Fungi</taxon>
        <taxon>Dikarya</taxon>
        <taxon>Basidiomycota</taxon>
        <taxon>Ustilaginomycotina</taxon>
        <taxon>Ustilaginomycetes</taxon>
        <taxon>Ustilaginales</taxon>
        <taxon>Ustilaginaceae</taxon>
        <taxon>Kalmanozyma</taxon>
    </lineage>
</organism>
<feature type="compositionally biased region" description="Low complexity" evidence="5">
    <location>
        <begin position="1"/>
        <end position="22"/>
    </location>
</feature>
<evidence type="ECO:0000256" key="5">
    <source>
        <dbReference type="SAM" id="MobiDB-lite"/>
    </source>
</evidence>
<dbReference type="GO" id="GO:0031490">
    <property type="term" value="F:chromatin DNA binding"/>
    <property type="evidence" value="ECO:0007669"/>
    <property type="project" value="TreeGrafter"/>
</dbReference>
<dbReference type="InterPro" id="IPR003958">
    <property type="entry name" value="CBFA_NFYB_domain"/>
</dbReference>
<dbReference type="GO" id="GO:0006272">
    <property type="term" value="P:leading strand elongation"/>
    <property type="evidence" value="ECO:0007669"/>
    <property type="project" value="TreeGrafter"/>
</dbReference>
<sequence>MPRKSTGAASSASAPGTPAAKTGGRKSISGSIDDTSSNAPLVVPPSSKAVLKQQEVALKGIESFELPRSNIVRCAKSELPDSVALRKDTQQALVRSATVWISYLTSIAHDSVREKGGKIISAQHVLDAVREAGFTEEEVGLLKEGLRGYRDAVQKKKAAAVVGKKGDAEVEGEEAEGNEADESRVDDAIAGDETLANDEDADELMDED</sequence>
<dbReference type="InterPro" id="IPR051377">
    <property type="entry name" value="DNA_Pol-Epsilon_Subunit"/>
</dbReference>
<dbReference type="GO" id="GO:0008622">
    <property type="term" value="C:epsilon DNA polymerase complex"/>
    <property type="evidence" value="ECO:0007669"/>
    <property type="project" value="TreeGrafter"/>
</dbReference>
<dbReference type="EMBL" id="KI545893">
    <property type="protein sequence ID" value="EST04969.1"/>
    <property type="molecule type" value="Genomic_DNA"/>
</dbReference>
<dbReference type="eggNOG" id="KOG0870">
    <property type="taxonomic scope" value="Eukaryota"/>
</dbReference>
<dbReference type="PANTHER" id="PTHR46172">
    <property type="entry name" value="DNA POLYMERASE EPSILON SUBUNIT 3"/>
    <property type="match status" value="1"/>
</dbReference>
<keyword evidence="8" id="KW-1185">Reference proteome</keyword>
<dbReference type="OMA" id="KEISHAN"/>